<dbReference type="Proteomes" id="UP001297361">
    <property type="component" value="Unassembled WGS sequence"/>
</dbReference>
<dbReference type="GO" id="GO:0030170">
    <property type="term" value="F:pyridoxal phosphate binding"/>
    <property type="evidence" value="ECO:0007669"/>
    <property type="project" value="InterPro"/>
</dbReference>
<dbReference type="InterPro" id="IPR015424">
    <property type="entry name" value="PyrdxlP-dep_Trfase"/>
</dbReference>
<gene>
    <name evidence="2" type="ORF">LLE72_018425</name>
</gene>
<proteinExistence type="predicted"/>
<dbReference type="Pfam" id="PF00155">
    <property type="entry name" value="Aminotran_1_2"/>
    <property type="match status" value="1"/>
</dbReference>
<name>A0AAJ2X5T8_XANCA</name>
<reference evidence="2" key="2">
    <citation type="submission" date="2024-01" db="EMBL/GenBank/DDBJ databases">
        <title>Long-read genome sequencing of X. campestris pv. papavericola.</title>
        <authorList>
            <person name="Hussain R.M.F."/>
            <person name="Greer S."/>
            <person name="Harrison J."/>
            <person name="Grant M."/>
            <person name="Vicente J."/>
            <person name="Studholme D.J."/>
        </authorList>
    </citation>
    <scope>NUCLEOTIDE SEQUENCE</scope>
    <source>
        <strain evidence="2">NCPPB 2970</strain>
    </source>
</reference>
<dbReference type="PANTHER" id="PTHR46577">
    <property type="entry name" value="HTH-TYPE TRANSCRIPTIONAL REGULATORY PROTEIN GABR"/>
    <property type="match status" value="1"/>
</dbReference>
<keyword evidence="2" id="KW-0032">Aminotransferase</keyword>
<reference evidence="2" key="1">
    <citation type="submission" date="2021-10" db="EMBL/GenBank/DDBJ databases">
        <authorList>
            <person name="Hussein R."/>
            <person name="Harrison J."/>
            <person name="Studholme D.J."/>
            <person name="Vicente J."/>
            <person name="Grant M."/>
        </authorList>
    </citation>
    <scope>NUCLEOTIDE SEQUENCE</scope>
    <source>
        <strain evidence="2">NCPPB 2970</strain>
    </source>
</reference>
<protein>
    <submittedName>
        <fullName evidence="2">PLP-dependent aminotransferase family protein</fullName>
    </submittedName>
</protein>
<dbReference type="InterPro" id="IPR004839">
    <property type="entry name" value="Aminotransferase_I/II_large"/>
</dbReference>
<dbReference type="PANTHER" id="PTHR46577:SF1">
    <property type="entry name" value="HTH-TYPE TRANSCRIPTIONAL REGULATORY PROTEIN GABR"/>
    <property type="match status" value="1"/>
</dbReference>
<feature type="domain" description="Aminotransferase class I/classII large" evidence="1">
    <location>
        <begin position="74"/>
        <end position="361"/>
    </location>
</feature>
<evidence type="ECO:0000313" key="3">
    <source>
        <dbReference type="Proteomes" id="UP001297361"/>
    </source>
</evidence>
<dbReference type="EMBL" id="JAJFNJ020000003">
    <property type="protein sequence ID" value="MEC3889672.1"/>
    <property type="molecule type" value="Genomic_DNA"/>
</dbReference>
<sequence length="406" mass="44150">MLRPRRSGQPVEPEILAPTLPVQAGKYAAVAAILAPPPPVPFAISVPEGAVAPDIHWRRVGARVRSTTAAQPGGYGDPMGVLELRQAVAEYLRSSRAVFCTAAQIVITAGTQQGLSMTSRILLDRGDTVWAEDPGYPGMIGVLEEAGAALCRVPVDREGFDLNWALRETPDARAAFLTPSHQYPVGMPLSMARRQGLVRWAQTQGRWIVEDDYDSELRYSGHPFPAMQGLAPQHTIYLGTFSKVLFPSLRLGYAVVPDPLVDAFAGARFLMDRHSPVAEQHVLAAYIREGHFQAHLRRIRIAYGERHSALVDALQRELPSWATLEPSDQGMHVVVWLPPEVRDTTVATTAAADGLAVRAISPMCAHAKCNAVMLGFGGFSPEQLQRSVSQFASLLRHLPAERPAGT</sequence>
<dbReference type="CDD" id="cd00609">
    <property type="entry name" value="AAT_like"/>
    <property type="match status" value="1"/>
</dbReference>
<dbReference type="GO" id="GO:0008483">
    <property type="term" value="F:transaminase activity"/>
    <property type="evidence" value="ECO:0007669"/>
    <property type="project" value="UniProtKB-KW"/>
</dbReference>
<evidence type="ECO:0000259" key="1">
    <source>
        <dbReference type="Pfam" id="PF00155"/>
    </source>
</evidence>
<dbReference type="RefSeq" id="WP_228425707.1">
    <property type="nucleotide sequence ID" value="NZ_JAJFNJ020000003.1"/>
</dbReference>
<dbReference type="AlphaFoldDB" id="A0AAJ2X5T8"/>
<keyword evidence="2" id="KW-0808">Transferase</keyword>
<dbReference type="InterPro" id="IPR051446">
    <property type="entry name" value="HTH_trans_reg/aminotransferase"/>
</dbReference>
<evidence type="ECO:0000313" key="2">
    <source>
        <dbReference type="EMBL" id="MEC3889672.1"/>
    </source>
</evidence>
<organism evidence="2 3">
    <name type="scientific">Xanthomonas campestris pv. papavericola</name>
    <dbReference type="NCBI Taxonomy" id="487881"/>
    <lineage>
        <taxon>Bacteria</taxon>
        <taxon>Pseudomonadati</taxon>
        <taxon>Pseudomonadota</taxon>
        <taxon>Gammaproteobacteria</taxon>
        <taxon>Lysobacterales</taxon>
        <taxon>Lysobacteraceae</taxon>
        <taxon>Xanthomonas</taxon>
    </lineage>
</organism>
<accession>A0AAJ2X5T8</accession>
<dbReference type="InterPro" id="IPR015421">
    <property type="entry name" value="PyrdxlP-dep_Trfase_major"/>
</dbReference>
<dbReference type="Gene3D" id="3.40.640.10">
    <property type="entry name" value="Type I PLP-dependent aspartate aminotransferase-like (Major domain)"/>
    <property type="match status" value="1"/>
</dbReference>
<comment type="caution">
    <text evidence="2">The sequence shown here is derived from an EMBL/GenBank/DDBJ whole genome shotgun (WGS) entry which is preliminary data.</text>
</comment>
<dbReference type="SUPFAM" id="SSF53383">
    <property type="entry name" value="PLP-dependent transferases"/>
    <property type="match status" value="1"/>
</dbReference>